<dbReference type="AlphaFoldDB" id="A0AAD3CQS3"/>
<organism evidence="5 6">
    <name type="scientific">Chaetoceros tenuissimus</name>
    <dbReference type="NCBI Taxonomy" id="426638"/>
    <lineage>
        <taxon>Eukaryota</taxon>
        <taxon>Sar</taxon>
        <taxon>Stramenopiles</taxon>
        <taxon>Ochrophyta</taxon>
        <taxon>Bacillariophyta</taxon>
        <taxon>Coscinodiscophyceae</taxon>
        <taxon>Chaetocerotophycidae</taxon>
        <taxon>Chaetocerotales</taxon>
        <taxon>Chaetocerotaceae</taxon>
        <taxon>Chaetoceros</taxon>
    </lineage>
</organism>
<dbReference type="Proteomes" id="UP001054902">
    <property type="component" value="Unassembled WGS sequence"/>
</dbReference>
<evidence type="ECO:0000259" key="4">
    <source>
        <dbReference type="Pfam" id="PF12849"/>
    </source>
</evidence>
<feature type="domain" description="PBP" evidence="4">
    <location>
        <begin position="22"/>
        <end position="270"/>
    </location>
</feature>
<dbReference type="Gene3D" id="3.40.190.10">
    <property type="entry name" value="Periplasmic binding protein-like II"/>
    <property type="match status" value="2"/>
</dbReference>
<feature type="chain" id="PRO_5042145693" description="PBP domain-containing protein" evidence="3">
    <location>
        <begin position="20"/>
        <end position="507"/>
    </location>
</feature>
<keyword evidence="6" id="KW-1185">Reference proteome</keyword>
<evidence type="ECO:0000313" key="5">
    <source>
        <dbReference type="EMBL" id="GFH49420.1"/>
    </source>
</evidence>
<comment type="similarity">
    <text evidence="1">Belongs to the PstS family.</text>
</comment>
<accession>A0AAD3CQS3</accession>
<dbReference type="Pfam" id="PF12849">
    <property type="entry name" value="PBP_like_2"/>
    <property type="match status" value="1"/>
</dbReference>
<evidence type="ECO:0000256" key="2">
    <source>
        <dbReference type="SAM" id="Phobius"/>
    </source>
</evidence>
<gene>
    <name evidence="5" type="ORF">CTEN210_05896</name>
</gene>
<sequence>MKITSIAAVLIASLSSVKADGEVVTVHGSGTTNPSKCIWHIMSLFEERSQIMTRLTYRAVGSSTGQAEFLGKDKETGNISAITYNDFGAGDIPIKKSDWEAFNAATTQNNIVHLPFAMSSVSFFHNIPGVPDGEDGIKLDGCQLARIFDGRIRRWDDSEIMENQNEKVKAALRQVKGEIFVGRRVEGSSSTKGITQYLHATCPGEWPEDRVQSKLTDWHVSTNPCQGSGGMTNCIRENPGSIGYMDSGHGWSEELAEVNVRNKRGNYITSKDSHARGGIAAAASAAAPPSSADDDWSEVEFLLKDGEDTWPITVMSYVYLRKDLKLTVSDVMERGLLNLFLESLYDENYFGNCEKLGFSAPPASVIATAKAGIEMIDWDFGCTHGQPEAECLQLGGMNMWTKETADTTEAIRGMGKFVISGKRRSLAGVSIEDIAGAEKQLKATVDNLNNVISTVFGNDEEELVYVFESMDKVERDVDAALVLGALSFTLWACVIVGFIIKRFIFRK</sequence>
<name>A0AAD3CQS3_9STRA</name>
<proteinExistence type="inferred from homology"/>
<keyword evidence="2" id="KW-1133">Transmembrane helix</keyword>
<evidence type="ECO:0000313" key="6">
    <source>
        <dbReference type="Proteomes" id="UP001054902"/>
    </source>
</evidence>
<keyword evidence="3" id="KW-0732">Signal</keyword>
<feature type="transmembrane region" description="Helical" evidence="2">
    <location>
        <begin position="479"/>
        <end position="500"/>
    </location>
</feature>
<dbReference type="SUPFAM" id="SSF53850">
    <property type="entry name" value="Periplasmic binding protein-like II"/>
    <property type="match status" value="1"/>
</dbReference>
<dbReference type="EMBL" id="BLLK01000038">
    <property type="protein sequence ID" value="GFH49420.1"/>
    <property type="molecule type" value="Genomic_DNA"/>
</dbReference>
<dbReference type="PANTHER" id="PTHR42996">
    <property type="entry name" value="PHOSPHATE-BINDING PROTEIN PSTS"/>
    <property type="match status" value="1"/>
</dbReference>
<evidence type="ECO:0000256" key="3">
    <source>
        <dbReference type="SAM" id="SignalP"/>
    </source>
</evidence>
<keyword evidence="2" id="KW-0472">Membrane</keyword>
<evidence type="ECO:0000256" key="1">
    <source>
        <dbReference type="ARBA" id="ARBA00008725"/>
    </source>
</evidence>
<feature type="signal peptide" evidence="3">
    <location>
        <begin position="1"/>
        <end position="19"/>
    </location>
</feature>
<protein>
    <recommendedName>
        <fullName evidence="4">PBP domain-containing protein</fullName>
    </recommendedName>
</protein>
<keyword evidence="2" id="KW-0812">Transmembrane</keyword>
<dbReference type="InterPro" id="IPR050962">
    <property type="entry name" value="Phosphate-bind_PstS"/>
</dbReference>
<dbReference type="PANTHER" id="PTHR42996:SF1">
    <property type="entry name" value="PHOSPHATE-BINDING PROTEIN PSTS"/>
    <property type="match status" value="1"/>
</dbReference>
<reference evidence="5 6" key="1">
    <citation type="journal article" date="2021" name="Sci. Rep.">
        <title>The genome of the diatom Chaetoceros tenuissimus carries an ancient integrated fragment of an extant virus.</title>
        <authorList>
            <person name="Hongo Y."/>
            <person name="Kimura K."/>
            <person name="Takaki Y."/>
            <person name="Yoshida Y."/>
            <person name="Baba S."/>
            <person name="Kobayashi G."/>
            <person name="Nagasaki K."/>
            <person name="Hano T."/>
            <person name="Tomaru Y."/>
        </authorList>
    </citation>
    <scope>NUCLEOTIDE SEQUENCE [LARGE SCALE GENOMIC DNA]</scope>
    <source>
        <strain evidence="5 6">NIES-3715</strain>
    </source>
</reference>
<comment type="caution">
    <text evidence="5">The sequence shown here is derived from an EMBL/GenBank/DDBJ whole genome shotgun (WGS) entry which is preliminary data.</text>
</comment>
<dbReference type="InterPro" id="IPR024370">
    <property type="entry name" value="PBP_domain"/>
</dbReference>